<reference evidence="3" key="1">
    <citation type="submission" date="2023-10" db="EMBL/GenBank/DDBJ databases">
        <authorList>
            <person name="Hackl T."/>
        </authorList>
    </citation>
    <scope>NUCLEOTIDE SEQUENCE</scope>
</reference>
<sequence>MSGSWLGTIPPRPEQVRRLGKQASAVVNYFTQKDGFEYVAHFGEEGLSGGALLFNRWSPTDGMFMGQFIAKYMGPSAPGGSFMADLLVDREFRVLDILRGAEHIVQLAEAGRVKIAGRDSLLMEYVGHGTLKAMVDRFQDRLIPIPNHILWNIFLCSMAHPPRGQQDAAIRREVLPTTPPAQESTAGVVHGDLHFENVCLAGVPTGDREHTFGPLVKFIDFGSASILDENEGVESLSSMPNDSSAVSSYDGDVDEANILAIGELMCSLALCEDVICHPNGRDVTMKGRTINTKAPRELDAPSVAIEDDLRLLIYLCTSADPDDRPSLVDLLEACEYGVATRKAAFYTTMPDKGVYETDEYVLRVLQEVILNAEQDKSVERKRSGRRVSALDPRRRRRTMSIVPRRKTVT</sequence>
<protein>
    <submittedName>
        <fullName evidence="3">Uu.00g061420.m01.CDS01</fullName>
    </submittedName>
</protein>
<dbReference type="GO" id="GO:0004672">
    <property type="term" value="F:protein kinase activity"/>
    <property type="evidence" value="ECO:0007669"/>
    <property type="project" value="InterPro"/>
</dbReference>
<dbReference type="InterPro" id="IPR000719">
    <property type="entry name" value="Prot_kinase_dom"/>
</dbReference>
<organism evidence="3 4">
    <name type="scientific">Anthostomella pinea</name>
    <dbReference type="NCBI Taxonomy" id="933095"/>
    <lineage>
        <taxon>Eukaryota</taxon>
        <taxon>Fungi</taxon>
        <taxon>Dikarya</taxon>
        <taxon>Ascomycota</taxon>
        <taxon>Pezizomycotina</taxon>
        <taxon>Sordariomycetes</taxon>
        <taxon>Xylariomycetidae</taxon>
        <taxon>Xylariales</taxon>
        <taxon>Xylariaceae</taxon>
        <taxon>Anthostomella</taxon>
    </lineage>
</organism>
<name>A0AAI8VTL8_9PEZI</name>
<proteinExistence type="predicted"/>
<dbReference type="SUPFAM" id="SSF56112">
    <property type="entry name" value="Protein kinase-like (PK-like)"/>
    <property type="match status" value="1"/>
</dbReference>
<evidence type="ECO:0000313" key="4">
    <source>
        <dbReference type="Proteomes" id="UP001295740"/>
    </source>
</evidence>
<dbReference type="PROSITE" id="PS50011">
    <property type="entry name" value="PROTEIN_KINASE_DOM"/>
    <property type="match status" value="1"/>
</dbReference>
<evidence type="ECO:0000259" key="2">
    <source>
        <dbReference type="PROSITE" id="PS50011"/>
    </source>
</evidence>
<accession>A0AAI8VTL8</accession>
<feature type="domain" description="Protein kinase" evidence="2">
    <location>
        <begin position="13"/>
        <end position="346"/>
    </location>
</feature>
<feature type="region of interest" description="Disordered" evidence="1">
    <location>
        <begin position="376"/>
        <end position="409"/>
    </location>
</feature>
<keyword evidence="4" id="KW-1185">Reference proteome</keyword>
<gene>
    <name evidence="3" type="ORF">KHLLAP_LOCUS10710</name>
</gene>
<evidence type="ECO:0000256" key="1">
    <source>
        <dbReference type="SAM" id="MobiDB-lite"/>
    </source>
</evidence>
<evidence type="ECO:0000313" key="3">
    <source>
        <dbReference type="EMBL" id="CAJ2510242.1"/>
    </source>
</evidence>
<dbReference type="InterPro" id="IPR011009">
    <property type="entry name" value="Kinase-like_dom_sf"/>
</dbReference>
<dbReference type="Proteomes" id="UP001295740">
    <property type="component" value="Unassembled WGS sequence"/>
</dbReference>
<dbReference type="EMBL" id="CAUWAG010000013">
    <property type="protein sequence ID" value="CAJ2510242.1"/>
    <property type="molecule type" value="Genomic_DNA"/>
</dbReference>
<comment type="caution">
    <text evidence="3">The sequence shown here is derived from an EMBL/GenBank/DDBJ whole genome shotgun (WGS) entry which is preliminary data.</text>
</comment>
<dbReference type="Gene3D" id="1.10.510.10">
    <property type="entry name" value="Transferase(Phosphotransferase) domain 1"/>
    <property type="match status" value="1"/>
</dbReference>
<dbReference type="AlphaFoldDB" id="A0AAI8VTL8"/>
<feature type="compositionally biased region" description="Basic residues" evidence="1">
    <location>
        <begin position="393"/>
        <end position="409"/>
    </location>
</feature>
<dbReference type="GO" id="GO:0005524">
    <property type="term" value="F:ATP binding"/>
    <property type="evidence" value="ECO:0007669"/>
    <property type="project" value="InterPro"/>
</dbReference>